<keyword evidence="3" id="KW-1185">Reference proteome</keyword>
<dbReference type="Pfam" id="PF00266">
    <property type="entry name" value="Aminotran_5"/>
    <property type="match status" value="1"/>
</dbReference>
<evidence type="ECO:0000313" key="2">
    <source>
        <dbReference type="EMBL" id="SHJ53654.1"/>
    </source>
</evidence>
<dbReference type="Gene3D" id="3.40.640.10">
    <property type="entry name" value="Type I PLP-dependent aspartate aminotransferase-like (Major domain)"/>
    <property type="match status" value="1"/>
</dbReference>
<dbReference type="PANTHER" id="PTHR43586">
    <property type="entry name" value="CYSTEINE DESULFURASE"/>
    <property type="match status" value="1"/>
</dbReference>
<evidence type="ECO:0000313" key="3">
    <source>
        <dbReference type="Proteomes" id="UP000184016"/>
    </source>
</evidence>
<protein>
    <submittedName>
        <fullName evidence="2">L-cysteine/cystine lyase</fullName>
    </submittedName>
</protein>
<reference evidence="3" key="1">
    <citation type="submission" date="2016-11" db="EMBL/GenBank/DDBJ databases">
        <authorList>
            <person name="Varghese N."/>
            <person name="Submissions S."/>
        </authorList>
    </citation>
    <scope>NUCLEOTIDE SEQUENCE [LARGE SCALE GENOMIC DNA]</scope>
    <source>
        <strain evidence="3">USBA-503</strain>
    </source>
</reference>
<dbReference type="Gene3D" id="3.90.1150.10">
    <property type="entry name" value="Aspartate Aminotransferase, domain 1"/>
    <property type="match status" value="1"/>
</dbReference>
<proteinExistence type="predicted"/>
<keyword evidence="2" id="KW-0456">Lyase</keyword>
<dbReference type="InterPro" id="IPR015422">
    <property type="entry name" value="PyrdxlP-dep_Trfase_small"/>
</dbReference>
<name>A0A1M6K3Y2_9BACL</name>
<evidence type="ECO:0000259" key="1">
    <source>
        <dbReference type="Pfam" id="PF00266"/>
    </source>
</evidence>
<feature type="domain" description="Aminotransferase class V" evidence="1">
    <location>
        <begin position="18"/>
        <end position="380"/>
    </location>
</feature>
<dbReference type="EMBL" id="FRAF01000001">
    <property type="protein sequence ID" value="SHJ53654.1"/>
    <property type="molecule type" value="Genomic_DNA"/>
</dbReference>
<dbReference type="PANTHER" id="PTHR43586:SF4">
    <property type="entry name" value="ISOPENICILLIN N EPIMERASE"/>
    <property type="match status" value="1"/>
</dbReference>
<dbReference type="InterPro" id="IPR015424">
    <property type="entry name" value="PyrdxlP-dep_Trfase"/>
</dbReference>
<accession>A0A1M6K3Y2</accession>
<dbReference type="STRING" id="1830138.SAMN05443507_101141"/>
<dbReference type="SUPFAM" id="SSF53383">
    <property type="entry name" value="PLP-dependent transferases"/>
    <property type="match status" value="1"/>
</dbReference>
<dbReference type="InterPro" id="IPR015421">
    <property type="entry name" value="PyrdxlP-dep_Trfase_major"/>
</dbReference>
<sequence length="391" mass="43980">MAHADTLRRYFPAVQQQVYLNTGSNGALPESSIQAMQSVLEYLLHNGRKNTVYTREVQRVSSTIKEMLGQMLDVPSHSLALTESTTHGINIILWGIALQPGDEIIVSDLEHEGVLLPLFVQRDRRGVVIKRFSTAGRKEDWLPSLTRMITPRTRMIVVSHVTHLMGKRLPVEEISKIAHDHGIYLLVDGAQGVGAERVSLRQMGCDFYVFPGHKWLCGPDATGALYIRPDLQIEMFQTFVSSSSLAGSSAQSFSADGSYLWAEGAARFEHLHADLLRLSGLLESLKVIHIQAGLDFIQARIAGLTSRFMDGLLELPEWQILTPRDARAGLIHVRLPRNVSLDALQQMFHQRDIDVKLYAKERVLRVAPSFYNNEDDVDRFLHALFEFTESK</sequence>
<dbReference type="GO" id="GO:0016829">
    <property type="term" value="F:lyase activity"/>
    <property type="evidence" value="ECO:0007669"/>
    <property type="project" value="UniProtKB-KW"/>
</dbReference>
<dbReference type="RefSeq" id="WP_072872643.1">
    <property type="nucleotide sequence ID" value="NZ_FRAF01000001.1"/>
</dbReference>
<organism evidence="2 3">
    <name type="scientific">Alicyclobacillus tolerans</name>
    <dbReference type="NCBI Taxonomy" id="90970"/>
    <lineage>
        <taxon>Bacteria</taxon>
        <taxon>Bacillati</taxon>
        <taxon>Bacillota</taxon>
        <taxon>Bacilli</taxon>
        <taxon>Bacillales</taxon>
        <taxon>Alicyclobacillaceae</taxon>
        <taxon>Alicyclobacillus</taxon>
    </lineage>
</organism>
<dbReference type="InterPro" id="IPR000192">
    <property type="entry name" value="Aminotrans_V_dom"/>
</dbReference>
<dbReference type="AlphaFoldDB" id="A0A1M6K3Y2"/>
<dbReference type="Proteomes" id="UP000184016">
    <property type="component" value="Unassembled WGS sequence"/>
</dbReference>
<gene>
    <name evidence="2" type="ORF">SAMN05443507_101141</name>
</gene>